<keyword evidence="4" id="KW-0732">Signal</keyword>
<keyword evidence="3 4" id="KW-0413">Isomerase</keyword>
<gene>
    <name evidence="6" type="primary">ppi</name>
    <name evidence="6" type="ORF">MPLDJ20_240038</name>
</gene>
<evidence type="ECO:0000256" key="3">
    <source>
        <dbReference type="ARBA" id="ARBA00023235"/>
    </source>
</evidence>
<feature type="chain" id="PRO_5006513104" description="Peptidyl-prolyl cis-trans isomerase" evidence="4">
    <location>
        <begin position="31"/>
        <end position="201"/>
    </location>
</feature>
<dbReference type="PANTHER" id="PTHR45625:SF4">
    <property type="entry name" value="PEPTIDYLPROLYL ISOMERASE DOMAIN AND WD REPEAT-CONTAINING PROTEIN 1"/>
    <property type="match status" value="1"/>
</dbReference>
<dbReference type="PROSITE" id="PS50072">
    <property type="entry name" value="CSA_PPIASE_2"/>
    <property type="match status" value="1"/>
</dbReference>
<evidence type="ECO:0000256" key="1">
    <source>
        <dbReference type="ARBA" id="ARBA00007365"/>
    </source>
</evidence>
<keyword evidence="2 4" id="KW-0697">Rotamase</keyword>
<accession>A0A090FBL0</accession>
<dbReference type="PRINTS" id="PR00153">
    <property type="entry name" value="CSAPPISMRASE"/>
</dbReference>
<dbReference type="GO" id="GO:0006457">
    <property type="term" value="P:protein folding"/>
    <property type="evidence" value="ECO:0007669"/>
    <property type="project" value="InterPro"/>
</dbReference>
<dbReference type="EMBL" id="CCNB01000017">
    <property type="protein sequence ID" value="CDX38889.1"/>
    <property type="molecule type" value="Genomic_DNA"/>
</dbReference>
<feature type="signal peptide" evidence="4">
    <location>
        <begin position="1"/>
        <end position="30"/>
    </location>
</feature>
<evidence type="ECO:0000313" key="7">
    <source>
        <dbReference type="Proteomes" id="UP000046373"/>
    </source>
</evidence>
<evidence type="ECO:0000256" key="2">
    <source>
        <dbReference type="ARBA" id="ARBA00023110"/>
    </source>
</evidence>
<dbReference type="Pfam" id="PF00160">
    <property type="entry name" value="Pro_isomerase"/>
    <property type="match status" value="1"/>
</dbReference>
<dbReference type="Gene3D" id="2.40.100.10">
    <property type="entry name" value="Cyclophilin-like"/>
    <property type="match status" value="1"/>
</dbReference>
<dbReference type="InterPro" id="IPR044666">
    <property type="entry name" value="Cyclophilin_A-like"/>
</dbReference>
<comment type="similarity">
    <text evidence="1 4">Belongs to the cyclophilin-type PPIase family.</text>
</comment>
<proteinExistence type="inferred from homology"/>
<dbReference type="CDD" id="cd00317">
    <property type="entry name" value="cyclophilin"/>
    <property type="match status" value="1"/>
</dbReference>
<dbReference type="PANTHER" id="PTHR45625">
    <property type="entry name" value="PEPTIDYL-PROLYL CIS-TRANS ISOMERASE-RELATED"/>
    <property type="match status" value="1"/>
</dbReference>
<name>A0A090FBL0_MESPL</name>
<comment type="function">
    <text evidence="4">PPIases accelerate the folding of proteins. It catalyzes the cis-trans isomerization of proline imidic peptide bonds in oligopeptides.</text>
</comment>
<comment type="catalytic activity">
    <reaction evidence="4">
        <text>[protein]-peptidylproline (omega=180) = [protein]-peptidylproline (omega=0)</text>
        <dbReference type="Rhea" id="RHEA:16237"/>
        <dbReference type="Rhea" id="RHEA-COMP:10747"/>
        <dbReference type="Rhea" id="RHEA-COMP:10748"/>
        <dbReference type="ChEBI" id="CHEBI:83833"/>
        <dbReference type="ChEBI" id="CHEBI:83834"/>
        <dbReference type="EC" id="5.2.1.8"/>
    </reaction>
</comment>
<dbReference type="PROSITE" id="PS00170">
    <property type="entry name" value="CSA_PPIASE_1"/>
    <property type="match status" value="1"/>
</dbReference>
<evidence type="ECO:0000256" key="4">
    <source>
        <dbReference type="RuleBase" id="RU363019"/>
    </source>
</evidence>
<evidence type="ECO:0000313" key="6">
    <source>
        <dbReference type="EMBL" id="CDX38889.1"/>
    </source>
</evidence>
<dbReference type="GO" id="GO:0003755">
    <property type="term" value="F:peptidyl-prolyl cis-trans isomerase activity"/>
    <property type="evidence" value="ECO:0007669"/>
    <property type="project" value="UniProtKB-UniRule"/>
</dbReference>
<dbReference type="InterPro" id="IPR020892">
    <property type="entry name" value="Cyclophilin-type_PPIase_CS"/>
</dbReference>
<dbReference type="InterPro" id="IPR002130">
    <property type="entry name" value="Cyclophilin-type_PPIase_dom"/>
</dbReference>
<evidence type="ECO:0000259" key="5">
    <source>
        <dbReference type="PROSITE" id="PS50072"/>
    </source>
</evidence>
<dbReference type="SUPFAM" id="SSF50891">
    <property type="entry name" value="Cyclophilin-like"/>
    <property type="match status" value="1"/>
</dbReference>
<sequence length="201" mass="21451">MQLKKLASFLVVLAGLLAASLFSASGPAFAADKENTMIITLKDGDVSIALRPDLAPKHVAQIKKLVRDGAYDNVAFHRVIDGFMAQTGDVKFGNMKKGFDPQAVGTGGSDLPDLPAEFSQSEQFTRGVVGMARSQDPNSANSQFFIMFAPAPNLDGQYTIVGKVESGMELVDKIKKGDEADNGTVTDPDRMIKVRIAADGK</sequence>
<reference evidence="6 7" key="1">
    <citation type="submission" date="2014-08" db="EMBL/GenBank/DDBJ databases">
        <authorList>
            <person name="Moulin Lionel"/>
        </authorList>
    </citation>
    <scope>NUCLEOTIDE SEQUENCE [LARGE SCALE GENOMIC DNA]</scope>
</reference>
<dbReference type="InterPro" id="IPR029000">
    <property type="entry name" value="Cyclophilin-like_dom_sf"/>
</dbReference>
<dbReference type="GeneID" id="31891426"/>
<organism evidence="6 7">
    <name type="scientific">Mesorhizobium plurifarium</name>
    <dbReference type="NCBI Taxonomy" id="69974"/>
    <lineage>
        <taxon>Bacteria</taxon>
        <taxon>Pseudomonadati</taxon>
        <taxon>Pseudomonadota</taxon>
        <taxon>Alphaproteobacteria</taxon>
        <taxon>Hyphomicrobiales</taxon>
        <taxon>Phyllobacteriaceae</taxon>
        <taxon>Mesorhizobium</taxon>
    </lineage>
</organism>
<dbReference type="AlphaFoldDB" id="A0A090FBL0"/>
<dbReference type="EC" id="5.2.1.8" evidence="4"/>
<dbReference type="Proteomes" id="UP000046373">
    <property type="component" value="Unassembled WGS sequence"/>
</dbReference>
<feature type="domain" description="PPIase cyclophilin-type" evidence="5">
    <location>
        <begin position="44"/>
        <end position="199"/>
    </location>
</feature>
<protein>
    <recommendedName>
        <fullName evidence="4">Peptidyl-prolyl cis-trans isomerase</fullName>
        <shortName evidence="4">PPIase</shortName>
        <ecNumber evidence="4">5.2.1.8</ecNumber>
    </recommendedName>
</protein>